<dbReference type="RefSeq" id="WP_168677778.1">
    <property type="nucleotide sequence ID" value="NZ_JAAXOY010000049.1"/>
</dbReference>
<organism evidence="2 3">
    <name type="scientific">Cellulomonas septica</name>
    <dbReference type="NCBI Taxonomy" id="285080"/>
    <lineage>
        <taxon>Bacteria</taxon>
        <taxon>Bacillati</taxon>
        <taxon>Actinomycetota</taxon>
        <taxon>Actinomycetes</taxon>
        <taxon>Micrococcales</taxon>
        <taxon>Cellulomonadaceae</taxon>
        <taxon>Cellulomonas</taxon>
    </lineage>
</organism>
<dbReference type="EMBL" id="JAAXOY010000049">
    <property type="protein sequence ID" value="NKY38697.1"/>
    <property type="molecule type" value="Genomic_DNA"/>
</dbReference>
<sequence length="209" mass="22995">MTSTDVEGLPPLVAQGRLIEAIARSVHGAADPRWTTIELRAIVLAPVSSVRMRVTVDGTVEQPLPPEEVDDLVEQLRDVMYRDGAGTWFTFVMTITAPAAVTSRFEYDEEPGWTADVDPVAYVTDQHRYPRDVDHQPAWLRESPRRGLGAHPRPRSRPPARLGQEAAGRWHAPPDTDRSDGAPLRRATPAGEDPGRVRGVSRHADATCA</sequence>
<comment type="caution">
    <text evidence="2">The sequence shown here is derived from an EMBL/GenBank/DDBJ whole genome shotgun (WGS) entry which is preliminary data.</text>
</comment>
<accession>A0ABX1JZE6</accession>
<reference evidence="2 3" key="1">
    <citation type="submission" date="2020-04" db="EMBL/GenBank/DDBJ databases">
        <title>MicrobeNet Type strains.</title>
        <authorList>
            <person name="Nicholson A.C."/>
        </authorList>
    </citation>
    <scope>NUCLEOTIDE SEQUENCE [LARGE SCALE GENOMIC DNA]</scope>
    <source>
        <strain evidence="2 3">ATCC BAA-787</strain>
    </source>
</reference>
<evidence type="ECO:0000313" key="3">
    <source>
        <dbReference type="Proteomes" id="UP000777774"/>
    </source>
</evidence>
<keyword evidence="3" id="KW-1185">Reference proteome</keyword>
<proteinExistence type="predicted"/>
<gene>
    <name evidence="2" type="ORF">HGA02_03905</name>
</gene>
<evidence type="ECO:0008006" key="4">
    <source>
        <dbReference type="Google" id="ProtNLM"/>
    </source>
</evidence>
<dbReference type="Proteomes" id="UP000777774">
    <property type="component" value="Unassembled WGS sequence"/>
</dbReference>
<evidence type="ECO:0000313" key="2">
    <source>
        <dbReference type="EMBL" id="NKY38697.1"/>
    </source>
</evidence>
<evidence type="ECO:0000256" key="1">
    <source>
        <dbReference type="SAM" id="MobiDB-lite"/>
    </source>
</evidence>
<protein>
    <recommendedName>
        <fullName evidence="4">FhaA N-terminal domain-containing protein</fullName>
    </recommendedName>
</protein>
<dbReference type="InterPro" id="IPR036170">
    <property type="entry name" value="YezG-like_sf"/>
</dbReference>
<name>A0ABX1JZE6_9CELL</name>
<dbReference type="SUPFAM" id="SSF160424">
    <property type="entry name" value="BH3703-like"/>
    <property type="match status" value="1"/>
</dbReference>
<feature type="region of interest" description="Disordered" evidence="1">
    <location>
        <begin position="134"/>
        <end position="209"/>
    </location>
</feature>